<proteinExistence type="predicted"/>
<feature type="transmembrane region" description="Helical" evidence="1">
    <location>
        <begin position="46"/>
        <end position="64"/>
    </location>
</feature>
<dbReference type="RefSeq" id="WP_251413304.1">
    <property type="nucleotide sequence ID" value="NZ_JAMQGM010000023.1"/>
</dbReference>
<name>A0ABT0X817_9ACTN</name>
<evidence type="ECO:0000256" key="1">
    <source>
        <dbReference type="SAM" id="Phobius"/>
    </source>
</evidence>
<sequence>MNAHAAVRPHRVRLHAEITIPVLAGLAFGAYAGWLDRNGGAATHSAIILGVVGAAVAGVLAFGIGRVQASLPREQVATLYAALFGSAVGYLNSLCGANTWLKASFIGFFVGAGMFLVANYLLLYHRKD</sequence>
<comment type="caution">
    <text evidence="2">The sequence shown here is derived from an EMBL/GenBank/DDBJ whole genome shotgun (WGS) entry which is preliminary data.</text>
</comment>
<dbReference type="Proteomes" id="UP001167160">
    <property type="component" value="Unassembled WGS sequence"/>
</dbReference>
<keyword evidence="1" id="KW-0812">Transmembrane</keyword>
<gene>
    <name evidence="2" type="ORF">M1E25_10930</name>
</gene>
<accession>A0ABT0X817</accession>
<evidence type="ECO:0000313" key="3">
    <source>
        <dbReference type="Proteomes" id="UP001167160"/>
    </source>
</evidence>
<keyword evidence="1" id="KW-0472">Membrane</keyword>
<reference evidence="2" key="1">
    <citation type="journal article" date="2023" name="Int. J. Syst. Evol. Microbiol.">
        <title>Streptomyces meridianus sp. nov. isolated from brackish water of the Tagus estuary in Alcochete, Portugal.</title>
        <authorList>
            <person name="Santos J.D.N."/>
            <person name="Klimek D."/>
            <person name="Calusinska M."/>
            <person name="Lobo Da Cunha A."/>
            <person name="Catita J."/>
            <person name="Goncalves H."/>
            <person name="Gonzalez I."/>
            <person name="Reyes F."/>
            <person name="Lage O.M."/>
        </authorList>
    </citation>
    <scope>NUCLEOTIDE SEQUENCE</scope>
    <source>
        <strain evidence="2">MTZ3.1</strain>
    </source>
</reference>
<organism evidence="2 3">
    <name type="scientific">Streptomyces meridianus</name>
    <dbReference type="NCBI Taxonomy" id="2938945"/>
    <lineage>
        <taxon>Bacteria</taxon>
        <taxon>Bacillati</taxon>
        <taxon>Actinomycetota</taxon>
        <taxon>Actinomycetes</taxon>
        <taxon>Kitasatosporales</taxon>
        <taxon>Streptomycetaceae</taxon>
        <taxon>Streptomyces</taxon>
    </lineage>
</organism>
<feature type="transmembrane region" description="Helical" evidence="1">
    <location>
        <begin position="12"/>
        <end position="34"/>
    </location>
</feature>
<feature type="transmembrane region" description="Helical" evidence="1">
    <location>
        <begin position="76"/>
        <end position="94"/>
    </location>
</feature>
<evidence type="ECO:0000313" key="2">
    <source>
        <dbReference type="EMBL" id="MCM2577862.1"/>
    </source>
</evidence>
<protein>
    <recommendedName>
        <fullName evidence="4">Integral membrane protein</fullName>
    </recommendedName>
</protein>
<keyword evidence="1" id="KW-1133">Transmembrane helix</keyword>
<dbReference type="EMBL" id="JAMQGM010000023">
    <property type="protein sequence ID" value="MCM2577862.1"/>
    <property type="molecule type" value="Genomic_DNA"/>
</dbReference>
<evidence type="ECO:0008006" key="4">
    <source>
        <dbReference type="Google" id="ProtNLM"/>
    </source>
</evidence>
<feature type="transmembrane region" description="Helical" evidence="1">
    <location>
        <begin position="100"/>
        <end position="123"/>
    </location>
</feature>
<keyword evidence="3" id="KW-1185">Reference proteome</keyword>